<accession>A0A9P7B0J0</accession>
<evidence type="ECO:0000256" key="14">
    <source>
        <dbReference type="ARBA" id="ARBA00023180"/>
    </source>
</evidence>
<name>A0A9P7B0J0_9HELO</name>
<dbReference type="GO" id="GO:0008235">
    <property type="term" value="F:metalloexopeptidase activity"/>
    <property type="evidence" value="ECO:0007669"/>
    <property type="project" value="InterPro"/>
</dbReference>
<evidence type="ECO:0000313" key="21">
    <source>
        <dbReference type="Proteomes" id="UP000785200"/>
    </source>
</evidence>
<comment type="subcellular location">
    <subcellularLocation>
        <location evidence="3">Vacuole membrane</location>
        <topology evidence="3">Multi-pass membrane protein</topology>
    </subcellularLocation>
</comment>
<evidence type="ECO:0000259" key="19">
    <source>
        <dbReference type="Pfam" id="PF22251"/>
    </source>
</evidence>
<evidence type="ECO:0000259" key="17">
    <source>
        <dbReference type="Pfam" id="PF04389"/>
    </source>
</evidence>
<keyword evidence="6 15" id="KW-0645">Protease</keyword>
<feature type="domain" description="Vacuolar membrane protease transmembrane" evidence="19">
    <location>
        <begin position="482"/>
        <end position="787"/>
    </location>
</feature>
<evidence type="ECO:0000256" key="1">
    <source>
        <dbReference type="ARBA" id="ARBA00001947"/>
    </source>
</evidence>
<evidence type="ECO:0000313" key="20">
    <source>
        <dbReference type="EMBL" id="KAG0652109.1"/>
    </source>
</evidence>
<reference evidence="20" key="1">
    <citation type="submission" date="2019-07" db="EMBL/GenBank/DDBJ databases">
        <title>Hyphodiscus hymeniophilus genome sequencing and assembly.</title>
        <authorList>
            <person name="Kramer G."/>
            <person name="Nodwell J."/>
        </authorList>
    </citation>
    <scope>NUCLEOTIDE SEQUENCE</scope>
    <source>
        <strain evidence="20">ATCC 34498</strain>
    </source>
</reference>
<keyword evidence="7 16" id="KW-0812">Transmembrane</keyword>
<protein>
    <recommendedName>
        <fullName evidence="15">Peptide hydrolase</fullName>
        <ecNumber evidence="15">3.4.-.-</ecNumber>
    </recommendedName>
</protein>
<dbReference type="InterPro" id="IPR053975">
    <property type="entry name" value="PFF1_C"/>
</dbReference>
<feature type="domain" description="Vacuolar membrane protease C-terminal" evidence="18">
    <location>
        <begin position="818"/>
        <end position="1031"/>
    </location>
</feature>
<dbReference type="InterPro" id="IPR045175">
    <property type="entry name" value="M28_fam"/>
</dbReference>
<gene>
    <name evidence="20" type="ORF">D0Z07_1349</name>
</gene>
<dbReference type="GO" id="GO:0006508">
    <property type="term" value="P:proteolysis"/>
    <property type="evidence" value="ECO:0007669"/>
    <property type="project" value="UniProtKB-KW"/>
</dbReference>
<keyword evidence="21" id="KW-1185">Reference proteome</keyword>
<feature type="transmembrane region" description="Helical" evidence="16">
    <location>
        <begin position="515"/>
        <end position="536"/>
    </location>
</feature>
<dbReference type="GO" id="GO:0046872">
    <property type="term" value="F:metal ion binding"/>
    <property type="evidence" value="ECO:0007669"/>
    <property type="project" value="UniProtKB-KW"/>
</dbReference>
<evidence type="ECO:0000256" key="2">
    <source>
        <dbReference type="ARBA" id="ARBA00003273"/>
    </source>
</evidence>
<dbReference type="FunFam" id="3.40.630.10:FF:000057">
    <property type="entry name" value="Vacuolar membrane protease"/>
    <property type="match status" value="1"/>
</dbReference>
<keyword evidence="14" id="KW-0325">Glycoprotein</keyword>
<feature type="domain" description="Peptidase M28" evidence="17">
    <location>
        <begin position="197"/>
        <end position="376"/>
    </location>
</feature>
<comment type="cofactor">
    <cofactor evidence="1">
        <name>Zn(2+)</name>
        <dbReference type="ChEBI" id="CHEBI:29105"/>
    </cofactor>
</comment>
<evidence type="ECO:0000256" key="3">
    <source>
        <dbReference type="ARBA" id="ARBA00004128"/>
    </source>
</evidence>
<keyword evidence="10 15" id="KW-0862">Zinc</keyword>
<dbReference type="OrthoDB" id="76293at2759"/>
<dbReference type="Pfam" id="PF22251">
    <property type="entry name" value="PFF1_TM"/>
    <property type="match status" value="1"/>
</dbReference>
<sequence length="1038" mass="115511">MPSTQHRESWRGSNPFSFKPMAVTLITAVVYLAVFIPLIIVHETVPSAPSNPTLYRGLNISEAWLDLTKLSTGYHPFNSRQNDDVRDWLLIRIEEILGDNGVRYTAQSGIHRKVVNGFDSNGLELSELEIQARLANPAATVFNDLAANYTSTALMTIGVSGRRAGISTYFEGNNIIVYIRGTEDEEGEWWNQAPYTPSTHGRGGVMVNAHFDSVSTGYGATDDGVGVITTLQLIKYFTTPGNTPRKGVVALFNNGEEDGLYGAQAFLSHPMASFVHTFLNLEGAGAGGRAILFRSTDTEVTRAYATAKNPFGTVVSADGFATGFVRSQTDYVVFRAEGYRGLDVAFWKPRSQYHTNEDDARHTSKDSLWNMLSASVETMKSLTSDSGNQFNEDSGDNSTTKVKNGHGSDGVWFDIFGEVFAVFSLRALFAWSLSLLIVSPLVLIVLTILLIRSQKYYFFSGSVRPDDEEGEYISLEGWRGAFRFPIILFISSALTVGAAFLIRKINPFIIYSSQYAVWAMSLSLFFASFWFMMAGCNFIRPSALHRGYALIWMFAFGWLTLVAATVGEDRFKISGGYIFAFYESAVFLATFIALCELFALPSKSEIIDEYQEEHDNRHGLDAVPHSDAIVSQQLDGEDQLDGESGHHVADATETTPLFSSRHRRAHGQRSFFGATFAKYRQNRALDDAEHRREHELEHEHDDALHRNHAFGHEQRWSWAMPTWTWLLQFLLICPFILVIVGQVGLLLVTATAQTGADGSPLLLPYLVVALFSILLILPMGPFMHRISTPLPTFLFLVFLGTLIYNLVAFPFSANNRYKAYFQQTVDLDSGINHVTLAGVEDYIREIITYIPSASGQAIDCTARPGIRDGLSFCSYEGTAPKVVNNIKDGIPPEKGMSDWLTYNVSRVEGQNKATFHVSGIETKACVIRWDEPFKAFHVHGAAYNEGKWSDVPATGSDQIKLWHRDWNREWIVDVEWPVSPGKQEGEEGRTGQVVCLWSDHNTPGTIPALDEAQKFSPKWTSVVKLTEALVEGSKAFVV</sequence>
<feature type="transmembrane region" description="Helical" evidence="16">
    <location>
        <begin position="725"/>
        <end position="750"/>
    </location>
</feature>
<evidence type="ECO:0000256" key="7">
    <source>
        <dbReference type="ARBA" id="ARBA00022692"/>
    </source>
</evidence>
<dbReference type="AlphaFoldDB" id="A0A9P7B0J0"/>
<evidence type="ECO:0000256" key="4">
    <source>
        <dbReference type="ARBA" id="ARBA00010918"/>
    </source>
</evidence>
<evidence type="ECO:0000256" key="12">
    <source>
        <dbReference type="ARBA" id="ARBA00023049"/>
    </source>
</evidence>
<evidence type="ECO:0000256" key="11">
    <source>
        <dbReference type="ARBA" id="ARBA00022989"/>
    </source>
</evidence>
<dbReference type="Gene3D" id="3.40.630.10">
    <property type="entry name" value="Zn peptidases"/>
    <property type="match status" value="1"/>
</dbReference>
<dbReference type="PANTHER" id="PTHR12147">
    <property type="entry name" value="METALLOPEPTIDASE M28 FAMILY MEMBER"/>
    <property type="match status" value="1"/>
</dbReference>
<feature type="transmembrane region" description="Helical" evidence="16">
    <location>
        <begin position="21"/>
        <end position="41"/>
    </location>
</feature>
<feature type="transmembrane region" description="Helical" evidence="16">
    <location>
        <begin position="484"/>
        <end position="503"/>
    </location>
</feature>
<dbReference type="PANTHER" id="PTHR12147:SF58">
    <property type="entry name" value="VACUOLAR MEMBRANE PROTEASE"/>
    <property type="match status" value="1"/>
</dbReference>
<feature type="transmembrane region" description="Helical" evidence="16">
    <location>
        <begin position="762"/>
        <end position="780"/>
    </location>
</feature>
<dbReference type="EC" id="3.4.-.-" evidence="15"/>
<evidence type="ECO:0000256" key="9">
    <source>
        <dbReference type="ARBA" id="ARBA00022801"/>
    </source>
</evidence>
<keyword evidence="5" id="KW-0926">Vacuole</keyword>
<keyword evidence="9 15" id="KW-0378">Hydrolase</keyword>
<evidence type="ECO:0000256" key="10">
    <source>
        <dbReference type="ARBA" id="ARBA00022833"/>
    </source>
</evidence>
<feature type="transmembrane region" description="Helical" evidence="16">
    <location>
        <begin position="792"/>
        <end position="813"/>
    </location>
</feature>
<dbReference type="InterPro" id="IPR007484">
    <property type="entry name" value="Peptidase_M28"/>
</dbReference>
<evidence type="ECO:0000256" key="8">
    <source>
        <dbReference type="ARBA" id="ARBA00022723"/>
    </source>
</evidence>
<dbReference type="InterPro" id="IPR053976">
    <property type="entry name" value="PFF1_TM"/>
</dbReference>
<dbReference type="InterPro" id="IPR048024">
    <property type="entry name" value="Fxna-like_M28_dom"/>
</dbReference>
<feature type="transmembrane region" description="Helical" evidence="16">
    <location>
        <begin position="548"/>
        <end position="567"/>
    </location>
</feature>
<keyword evidence="8 15" id="KW-0479">Metal-binding</keyword>
<keyword evidence="11 16" id="KW-1133">Transmembrane helix</keyword>
<comment type="caution">
    <text evidence="20">The sequence shown here is derived from an EMBL/GenBank/DDBJ whole genome shotgun (WGS) entry which is preliminary data.</text>
</comment>
<evidence type="ECO:0000259" key="18">
    <source>
        <dbReference type="Pfam" id="PF22250"/>
    </source>
</evidence>
<dbReference type="Proteomes" id="UP000785200">
    <property type="component" value="Unassembled WGS sequence"/>
</dbReference>
<feature type="transmembrane region" description="Helical" evidence="16">
    <location>
        <begin position="428"/>
        <end position="451"/>
    </location>
</feature>
<evidence type="ECO:0000256" key="5">
    <source>
        <dbReference type="ARBA" id="ARBA00022554"/>
    </source>
</evidence>
<proteinExistence type="inferred from homology"/>
<dbReference type="GO" id="GO:0005774">
    <property type="term" value="C:vacuolar membrane"/>
    <property type="evidence" value="ECO:0007669"/>
    <property type="project" value="UniProtKB-SubCell"/>
</dbReference>
<dbReference type="CDD" id="cd03875">
    <property type="entry name" value="M28_Fxna_like"/>
    <property type="match status" value="1"/>
</dbReference>
<organism evidence="20 21">
    <name type="scientific">Hyphodiscus hymeniophilus</name>
    <dbReference type="NCBI Taxonomy" id="353542"/>
    <lineage>
        <taxon>Eukaryota</taxon>
        <taxon>Fungi</taxon>
        <taxon>Dikarya</taxon>
        <taxon>Ascomycota</taxon>
        <taxon>Pezizomycotina</taxon>
        <taxon>Leotiomycetes</taxon>
        <taxon>Helotiales</taxon>
        <taxon>Hyphodiscaceae</taxon>
        <taxon>Hyphodiscus</taxon>
    </lineage>
</organism>
<keyword evidence="12" id="KW-0482">Metalloprotease</keyword>
<evidence type="ECO:0000256" key="15">
    <source>
        <dbReference type="RuleBase" id="RU361240"/>
    </source>
</evidence>
<dbReference type="EMBL" id="VNKQ01000003">
    <property type="protein sequence ID" value="KAG0652109.1"/>
    <property type="molecule type" value="Genomic_DNA"/>
</dbReference>
<dbReference type="Pfam" id="PF22250">
    <property type="entry name" value="PFF1_C"/>
    <property type="match status" value="1"/>
</dbReference>
<evidence type="ECO:0000256" key="16">
    <source>
        <dbReference type="SAM" id="Phobius"/>
    </source>
</evidence>
<comment type="similarity">
    <text evidence="4 15">Belongs to the peptidase M28 family.</text>
</comment>
<feature type="transmembrane region" description="Helical" evidence="16">
    <location>
        <begin position="579"/>
        <end position="600"/>
    </location>
</feature>
<evidence type="ECO:0000256" key="6">
    <source>
        <dbReference type="ARBA" id="ARBA00022670"/>
    </source>
</evidence>
<keyword evidence="13 16" id="KW-0472">Membrane</keyword>
<evidence type="ECO:0000256" key="13">
    <source>
        <dbReference type="ARBA" id="ARBA00023136"/>
    </source>
</evidence>
<dbReference type="SUPFAM" id="SSF53187">
    <property type="entry name" value="Zn-dependent exopeptidases"/>
    <property type="match status" value="1"/>
</dbReference>
<dbReference type="Pfam" id="PF04389">
    <property type="entry name" value="Peptidase_M28"/>
    <property type="match status" value="1"/>
</dbReference>
<comment type="function">
    <text evidence="2">May be involved in vacuolar sorting and osmoregulation.</text>
</comment>